<gene>
    <name evidence="2" type="ORF">Dda_1700</name>
</gene>
<protein>
    <submittedName>
        <fullName evidence="2">Uncharacterized protein</fullName>
    </submittedName>
</protein>
<organism evidence="2 3">
    <name type="scientific">Drechslerella dactyloides</name>
    <name type="common">Nematode-trapping fungus</name>
    <name type="synonym">Arthrobotrys dactyloides</name>
    <dbReference type="NCBI Taxonomy" id="74499"/>
    <lineage>
        <taxon>Eukaryota</taxon>
        <taxon>Fungi</taxon>
        <taxon>Dikarya</taxon>
        <taxon>Ascomycota</taxon>
        <taxon>Pezizomycotina</taxon>
        <taxon>Orbiliomycetes</taxon>
        <taxon>Orbiliales</taxon>
        <taxon>Orbiliaceae</taxon>
        <taxon>Drechslerella</taxon>
    </lineage>
</organism>
<keyword evidence="3" id="KW-1185">Reference proteome</keyword>
<name>A0AAD6NMC6_DREDA</name>
<reference evidence="2" key="1">
    <citation type="submission" date="2023-01" db="EMBL/GenBank/DDBJ databases">
        <title>The chitinases involved in constricting ring structure development in the nematode-trapping fungus Drechslerella dactyloides.</title>
        <authorList>
            <person name="Wang R."/>
            <person name="Zhang L."/>
            <person name="Tang P."/>
            <person name="Li S."/>
            <person name="Liang L."/>
        </authorList>
    </citation>
    <scope>NUCLEOTIDE SEQUENCE</scope>
    <source>
        <strain evidence="2">YMF1.00031</strain>
    </source>
</reference>
<evidence type="ECO:0000256" key="1">
    <source>
        <dbReference type="SAM" id="MobiDB-lite"/>
    </source>
</evidence>
<dbReference type="EMBL" id="JAQGDS010000002">
    <property type="protein sequence ID" value="KAJ6263140.1"/>
    <property type="molecule type" value="Genomic_DNA"/>
</dbReference>
<sequence>MANRQMSASRRCGLMSYRTPGQKNLKLAGRTLNDSTGDRGTNVANNRWRRSHSSSSSRELPAVELPVVAGGATMPLGGDLRLT</sequence>
<comment type="caution">
    <text evidence="2">The sequence shown here is derived from an EMBL/GenBank/DDBJ whole genome shotgun (WGS) entry which is preliminary data.</text>
</comment>
<dbReference type="Proteomes" id="UP001221413">
    <property type="component" value="Unassembled WGS sequence"/>
</dbReference>
<feature type="compositionally biased region" description="Polar residues" evidence="1">
    <location>
        <begin position="32"/>
        <end position="45"/>
    </location>
</feature>
<proteinExistence type="predicted"/>
<accession>A0AAD6NMC6</accession>
<feature type="region of interest" description="Disordered" evidence="1">
    <location>
        <begin position="28"/>
        <end position="59"/>
    </location>
</feature>
<evidence type="ECO:0000313" key="3">
    <source>
        <dbReference type="Proteomes" id="UP001221413"/>
    </source>
</evidence>
<dbReference type="AlphaFoldDB" id="A0AAD6NMC6"/>
<evidence type="ECO:0000313" key="2">
    <source>
        <dbReference type="EMBL" id="KAJ6263140.1"/>
    </source>
</evidence>